<name>A0A0G3D9Z7_CARPA</name>
<evidence type="ECO:0000313" key="3">
    <source>
        <dbReference type="EMBL" id="AKJ50969.1"/>
    </source>
</evidence>
<organism evidence="7">
    <name type="scientific">Carica papaya</name>
    <name type="common">Papaya</name>
    <dbReference type="NCBI Taxonomy" id="3649"/>
    <lineage>
        <taxon>Eukaryota</taxon>
        <taxon>Viridiplantae</taxon>
        <taxon>Streptophyta</taxon>
        <taxon>Embryophyta</taxon>
        <taxon>Tracheophyta</taxon>
        <taxon>Spermatophyta</taxon>
        <taxon>Magnoliopsida</taxon>
        <taxon>eudicotyledons</taxon>
        <taxon>Gunneridae</taxon>
        <taxon>Pentapetalae</taxon>
        <taxon>rosids</taxon>
        <taxon>malvids</taxon>
        <taxon>Brassicales</taxon>
        <taxon>Caricaceae</taxon>
        <taxon>Carica</taxon>
    </lineage>
</organism>
<dbReference type="EMBL" id="KR699017">
    <property type="protein sequence ID" value="AKJ51045.1"/>
    <property type="molecule type" value="Genomic_DNA"/>
</dbReference>
<evidence type="ECO:0000313" key="6">
    <source>
        <dbReference type="EMBL" id="AKJ51077.1"/>
    </source>
</evidence>
<gene>
    <name evidence="7" type="ORF">CpXYh8Y</name>
</gene>
<evidence type="ECO:0000313" key="7">
    <source>
        <dbReference type="EMBL" id="AKJ51081.1"/>
    </source>
</evidence>
<proteinExistence type="predicted"/>
<dbReference type="EMBL" id="KR699025">
    <property type="protein sequence ID" value="AKJ51077.1"/>
    <property type="molecule type" value="Genomic_DNA"/>
</dbReference>
<feature type="non-terminal residue" evidence="7">
    <location>
        <position position="1"/>
    </location>
</feature>
<protein>
    <submittedName>
        <fullName evidence="7">XYh8Y</fullName>
    </submittedName>
</protein>
<reference evidence="7" key="1">
    <citation type="journal article" date="2015" name="J. Mol. Evol.">
        <title>The Evolutionary Tempo of Sex Chromosome Degradation in Carica papaya.</title>
        <authorList>
            <person name="Wu M."/>
            <person name="Moore R.C."/>
        </authorList>
    </citation>
    <scope>NUCLEOTIDE SEQUENCE</scope>
    <source>
        <strain evidence="4">Cp184</strain>
        <strain evidence="5">Cp216</strain>
        <strain evidence="6">Cp224</strain>
        <strain evidence="7">Cp225</strain>
        <strain evidence="8">Cp241</strain>
        <strain evidence="2">Cp27</strain>
        <strain evidence="3">Cp57</strain>
    </source>
</reference>
<evidence type="ECO:0000256" key="1">
    <source>
        <dbReference type="SAM" id="MobiDB-lite"/>
    </source>
</evidence>
<evidence type="ECO:0000313" key="8">
    <source>
        <dbReference type="EMBL" id="AKJ51093.1"/>
    </source>
</evidence>
<dbReference type="EMBL" id="KR699029">
    <property type="protein sequence ID" value="AKJ51093.1"/>
    <property type="molecule type" value="Genomic_DNA"/>
</dbReference>
<feature type="region of interest" description="Disordered" evidence="1">
    <location>
        <begin position="239"/>
        <end position="270"/>
    </location>
</feature>
<sequence>MSAELVSLHSERYNLSRTRVSEVGENCASSEVVKDVECSVRLDVAEKSGMLGSVRIICGNDVQVQPDETVIQAETEQSKEREFDMQCQTGVISDVHLDSVRHEPLGEKSDMEIDGRGNALVDEVNHFAYRELEMASPTGVLPEDISEIPYWGRTDITSTSMGMDLSCKPPDLGVDGQPAEKGGIIVDISNRDEVIGIEGAEHSIGDVVAVESDLKERGDFPFDEIKAGALVAIEDVQPDNPAPIANSNDSLSKTLEAGDTSQTVGESENNKLEVASPEVQVAEHGFINEAPSYNEECSGETRKCFPYTEELSNVQNASFNGVNPSLEDVDPHRALDAGITAGD</sequence>
<dbReference type="EMBL" id="KR699023">
    <property type="protein sequence ID" value="AKJ51069.1"/>
    <property type="molecule type" value="Genomic_DNA"/>
</dbReference>
<evidence type="ECO:0000313" key="2">
    <source>
        <dbReference type="EMBL" id="AKJ50953.1"/>
    </source>
</evidence>
<feature type="non-terminal residue" evidence="7">
    <location>
        <position position="343"/>
    </location>
</feature>
<evidence type="ECO:0000313" key="4">
    <source>
        <dbReference type="EMBL" id="AKJ51045.1"/>
    </source>
</evidence>
<dbReference type="AlphaFoldDB" id="A0A0G3D9Z7"/>
<dbReference type="EMBL" id="KR699026">
    <property type="protein sequence ID" value="AKJ51081.1"/>
    <property type="molecule type" value="Genomic_DNA"/>
</dbReference>
<dbReference type="EMBL" id="KR698994">
    <property type="protein sequence ID" value="AKJ50953.1"/>
    <property type="molecule type" value="Genomic_DNA"/>
</dbReference>
<dbReference type="EMBL" id="KR698998">
    <property type="protein sequence ID" value="AKJ50969.1"/>
    <property type="molecule type" value="Genomic_DNA"/>
</dbReference>
<evidence type="ECO:0000313" key="5">
    <source>
        <dbReference type="EMBL" id="AKJ51069.1"/>
    </source>
</evidence>
<feature type="compositionally biased region" description="Polar residues" evidence="1">
    <location>
        <begin position="245"/>
        <end position="267"/>
    </location>
</feature>
<accession>A0A0G3D9Z7</accession>